<evidence type="ECO:0000256" key="1">
    <source>
        <dbReference type="SAM" id="MobiDB-lite"/>
    </source>
</evidence>
<protein>
    <submittedName>
        <fullName evidence="2">Sel1 repeat protein</fullName>
    </submittedName>
</protein>
<dbReference type="STRING" id="471855.Shel_22570"/>
<organism evidence="2 3">
    <name type="scientific">Slackia heliotrinireducens (strain ATCC 29202 / DSM 20476 / NCTC 11029 / RHS 1)</name>
    <name type="common">Peptococcus heliotrinreducens</name>
    <dbReference type="NCBI Taxonomy" id="471855"/>
    <lineage>
        <taxon>Bacteria</taxon>
        <taxon>Bacillati</taxon>
        <taxon>Actinomycetota</taxon>
        <taxon>Coriobacteriia</taxon>
        <taxon>Eggerthellales</taxon>
        <taxon>Eggerthellaceae</taxon>
        <taxon>Slackia</taxon>
    </lineage>
</organism>
<dbReference type="PANTHER" id="PTHR43628:SF1">
    <property type="entry name" value="CHITIN SYNTHASE REGULATORY FACTOR 2-RELATED"/>
    <property type="match status" value="1"/>
</dbReference>
<accession>C7N145</accession>
<keyword evidence="3" id="KW-1185">Reference proteome</keyword>
<dbReference type="InterPro" id="IPR006597">
    <property type="entry name" value="Sel1-like"/>
</dbReference>
<feature type="region of interest" description="Disordered" evidence="1">
    <location>
        <begin position="32"/>
        <end position="59"/>
    </location>
</feature>
<dbReference type="SUPFAM" id="SSF81901">
    <property type="entry name" value="HCP-like"/>
    <property type="match status" value="1"/>
</dbReference>
<reference evidence="2 3" key="1">
    <citation type="journal article" date="2009" name="Stand. Genomic Sci.">
        <title>Complete genome sequence of Slackia heliotrinireducens type strain (RHS 1).</title>
        <authorList>
            <person name="Pukall R."/>
            <person name="Lapidus A."/>
            <person name="Nolan M."/>
            <person name="Copeland A."/>
            <person name="Glavina Del Rio T."/>
            <person name="Lucas S."/>
            <person name="Chen F."/>
            <person name="Tice H."/>
            <person name="Cheng J.F."/>
            <person name="Chertkov O."/>
            <person name="Bruce D."/>
            <person name="Goodwin L."/>
            <person name="Kuske C."/>
            <person name="Brettin T."/>
            <person name="Detter J.C."/>
            <person name="Han C."/>
            <person name="Pitluck S."/>
            <person name="Pati A."/>
            <person name="Mavrommatis K."/>
            <person name="Ivanova N."/>
            <person name="Ovchinnikova G."/>
            <person name="Chen A."/>
            <person name="Palaniappan K."/>
            <person name="Schneider S."/>
            <person name="Rohde M."/>
            <person name="Chain P."/>
            <person name="D'haeseleer P."/>
            <person name="Goker M."/>
            <person name="Bristow J."/>
            <person name="Eisen J.A."/>
            <person name="Markowitz V."/>
            <person name="Kyrpides N.C."/>
            <person name="Klenk H.P."/>
            <person name="Hugenholtz P."/>
        </authorList>
    </citation>
    <scope>NUCLEOTIDE SEQUENCE [LARGE SCALE GENOMIC DNA]</scope>
    <source>
        <strain evidence="3">ATCC 29202 / DSM 20476 / NCTC 11029 / RHS 1</strain>
    </source>
</reference>
<dbReference type="KEGG" id="shi:Shel_22570"/>
<dbReference type="HOGENOM" id="CLU_1007967_0_0_11"/>
<dbReference type="AlphaFoldDB" id="C7N145"/>
<proteinExistence type="predicted"/>
<dbReference type="SMART" id="SM00671">
    <property type="entry name" value="SEL1"/>
    <property type="match status" value="2"/>
</dbReference>
<gene>
    <name evidence="2" type="ordered locus">Shel_22570</name>
</gene>
<dbReference type="Pfam" id="PF08238">
    <property type="entry name" value="Sel1"/>
    <property type="match status" value="3"/>
</dbReference>
<dbReference type="RefSeq" id="WP_012799367.1">
    <property type="nucleotide sequence ID" value="NC_013165.1"/>
</dbReference>
<evidence type="ECO:0000313" key="2">
    <source>
        <dbReference type="EMBL" id="ACV23267.1"/>
    </source>
</evidence>
<sequence>MIIDHEESAGPQQCPIEVLNDSSNSLIPHVLVSHPKSDEPDSTANRTNPTLYPPPNNRDDEGYLALKEGALYYVEGMRLLSSEKTSESIACFQAAEIMYLHAASRSNIQSFANLGYLYHYDRCAGAYFNSVDPSKAESPSEALISAVLELGADERAYYCFLHAARRGHAESCYMLGDLASSGKGCQKDEKTAFEYYMRAHDLSLKYDSVIWGNAAVRIAMCYERGIGCQKDLNEAHAWYARAIKGLDSSTHTNGRGKSKMLDAAKNGMKRVEQRLS</sequence>
<dbReference type="InterPro" id="IPR052945">
    <property type="entry name" value="Mitotic_Regulator"/>
</dbReference>
<dbReference type="PANTHER" id="PTHR43628">
    <property type="entry name" value="ACTIVATOR OF C KINASE PROTEIN 1-RELATED"/>
    <property type="match status" value="1"/>
</dbReference>
<dbReference type="eggNOG" id="COG0790">
    <property type="taxonomic scope" value="Bacteria"/>
</dbReference>
<dbReference type="EMBL" id="CP001684">
    <property type="protein sequence ID" value="ACV23267.1"/>
    <property type="molecule type" value="Genomic_DNA"/>
</dbReference>
<dbReference type="InterPro" id="IPR011990">
    <property type="entry name" value="TPR-like_helical_dom_sf"/>
</dbReference>
<dbReference type="Gene3D" id="1.25.40.10">
    <property type="entry name" value="Tetratricopeptide repeat domain"/>
    <property type="match status" value="1"/>
</dbReference>
<evidence type="ECO:0000313" key="3">
    <source>
        <dbReference type="Proteomes" id="UP000002026"/>
    </source>
</evidence>
<name>C7N145_SLAHD</name>
<dbReference type="Proteomes" id="UP000002026">
    <property type="component" value="Chromosome"/>
</dbReference>